<feature type="compositionally biased region" description="Pro residues" evidence="1">
    <location>
        <begin position="1276"/>
        <end position="1285"/>
    </location>
</feature>
<keyword evidence="4" id="KW-1185">Reference proteome</keyword>
<dbReference type="OrthoDB" id="3925024at2759"/>
<feature type="domain" description="DUF7165" evidence="2">
    <location>
        <begin position="712"/>
        <end position="795"/>
    </location>
</feature>
<dbReference type="RefSeq" id="XP_016762358.1">
    <property type="nucleotide sequence ID" value="XM_016904648.1"/>
</dbReference>
<feature type="region of interest" description="Disordered" evidence="1">
    <location>
        <begin position="977"/>
        <end position="999"/>
    </location>
</feature>
<feature type="region of interest" description="Disordered" evidence="1">
    <location>
        <begin position="116"/>
        <end position="359"/>
    </location>
</feature>
<feature type="compositionally biased region" description="Acidic residues" evidence="1">
    <location>
        <begin position="120"/>
        <end position="140"/>
    </location>
</feature>
<feature type="compositionally biased region" description="Basic and acidic residues" evidence="1">
    <location>
        <begin position="1310"/>
        <end position="1321"/>
    </location>
</feature>
<proteinExistence type="predicted"/>
<dbReference type="STRING" id="692275.M3B359"/>
<feature type="compositionally biased region" description="Basic and acidic residues" evidence="1">
    <location>
        <begin position="286"/>
        <end position="295"/>
    </location>
</feature>
<dbReference type="HOGENOM" id="CLU_007058_0_0_1"/>
<feature type="domain" description="DUF7165" evidence="2">
    <location>
        <begin position="387"/>
        <end position="691"/>
    </location>
</feature>
<evidence type="ECO:0000313" key="4">
    <source>
        <dbReference type="Proteomes" id="UP000016931"/>
    </source>
</evidence>
<feature type="compositionally biased region" description="Polar residues" evidence="1">
    <location>
        <begin position="315"/>
        <end position="330"/>
    </location>
</feature>
<feature type="compositionally biased region" description="Polar residues" evidence="1">
    <location>
        <begin position="854"/>
        <end position="868"/>
    </location>
</feature>
<reference evidence="3 4" key="1">
    <citation type="journal article" date="2012" name="PLoS Pathog.">
        <title>Diverse lifestyles and strategies of plant pathogenesis encoded in the genomes of eighteen Dothideomycetes fungi.</title>
        <authorList>
            <person name="Ohm R.A."/>
            <person name="Feau N."/>
            <person name="Henrissat B."/>
            <person name="Schoch C.L."/>
            <person name="Horwitz B.A."/>
            <person name="Barry K.W."/>
            <person name="Condon B.J."/>
            <person name="Copeland A.C."/>
            <person name="Dhillon B."/>
            <person name="Glaser F."/>
            <person name="Hesse C.N."/>
            <person name="Kosti I."/>
            <person name="LaButti K."/>
            <person name="Lindquist E.A."/>
            <person name="Lucas S."/>
            <person name="Salamov A.A."/>
            <person name="Bradshaw R.E."/>
            <person name="Ciuffetti L."/>
            <person name="Hamelin R.C."/>
            <person name="Kema G.H.J."/>
            <person name="Lawrence C."/>
            <person name="Scott J.A."/>
            <person name="Spatafora J.W."/>
            <person name="Turgeon B.G."/>
            <person name="de Wit P.J.G.M."/>
            <person name="Zhong S."/>
            <person name="Goodwin S.B."/>
            <person name="Grigoriev I.V."/>
        </authorList>
    </citation>
    <scope>NUCLEOTIDE SEQUENCE [LARGE SCALE GENOMIC DNA]</scope>
    <source>
        <strain evidence="3 4">SO2202</strain>
    </source>
</reference>
<feature type="compositionally biased region" description="Acidic residues" evidence="1">
    <location>
        <begin position="271"/>
        <end position="285"/>
    </location>
</feature>
<feature type="compositionally biased region" description="Low complexity" evidence="1">
    <location>
        <begin position="1085"/>
        <end position="1098"/>
    </location>
</feature>
<evidence type="ECO:0000256" key="1">
    <source>
        <dbReference type="SAM" id="MobiDB-lite"/>
    </source>
</evidence>
<dbReference type="GeneID" id="27901785"/>
<dbReference type="InterPro" id="IPR055589">
    <property type="entry name" value="DUF7165"/>
</dbReference>
<gene>
    <name evidence="3" type="ORF">SEPMUDRAFT_148011</name>
</gene>
<feature type="compositionally biased region" description="Polar residues" evidence="1">
    <location>
        <begin position="811"/>
        <end position="835"/>
    </location>
</feature>
<feature type="region of interest" description="Disordered" evidence="1">
    <location>
        <begin position="1039"/>
        <end position="1098"/>
    </location>
</feature>
<name>M3B359_SPHMS</name>
<feature type="region of interest" description="Disordered" evidence="1">
    <location>
        <begin position="810"/>
        <end position="871"/>
    </location>
</feature>
<dbReference type="Pfam" id="PF23749">
    <property type="entry name" value="DUF7165"/>
    <property type="match status" value="2"/>
</dbReference>
<feature type="region of interest" description="Disordered" evidence="1">
    <location>
        <begin position="1240"/>
        <end position="1370"/>
    </location>
</feature>
<accession>M3B359</accession>
<protein>
    <recommendedName>
        <fullName evidence="2">DUF7165 domain-containing protein</fullName>
    </recommendedName>
</protein>
<feature type="compositionally biased region" description="Basic and acidic residues" evidence="1">
    <location>
        <begin position="1068"/>
        <end position="1080"/>
    </location>
</feature>
<feature type="compositionally biased region" description="Basic and acidic residues" evidence="1">
    <location>
        <begin position="216"/>
        <end position="232"/>
    </location>
</feature>
<evidence type="ECO:0000259" key="2">
    <source>
        <dbReference type="Pfam" id="PF23749"/>
    </source>
</evidence>
<feature type="region of interest" description="Disordered" evidence="1">
    <location>
        <begin position="1138"/>
        <end position="1159"/>
    </location>
</feature>
<feature type="compositionally biased region" description="Low complexity" evidence="1">
    <location>
        <begin position="302"/>
        <end position="313"/>
    </location>
</feature>
<feature type="compositionally biased region" description="Basic and acidic residues" evidence="1">
    <location>
        <begin position="334"/>
        <end position="353"/>
    </location>
</feature>
<sequence length="1370" mass="149247">MPVSTFSSLHHSPCSRDRLISRWTSTHNRINADEQRSSMQELDGTGVYERADWPLSLDTAAAAAAAAGAGAGALKEPRRKRGRQCLEPVELHDGRVDEGAVFRRLEDISPTMAILADGDYITDPEVSDMDDDDDDDDERDLDSIRTPSPPRSSQHQHQSRSLQLPLPHPYSSGGNNGRSSRSSTRSRSRRKTSRRRRRSSSDSSQDSRQHRSPLQGDRRQQDAEVSPVREESVAGSRGVVPNSTIAEQELGEQDSAAPDHITQLQHHDHNDDDEEEEEEADEDHESELYESRDIARPLSYVPSSPGLQQGPSPNTSPHLSLNRATFSALTGSDPESHPRSTVRESMHSPDWRLSKRTSMYNTTQLPHQKERVRYSWQSLQDDEPHRPRIHVIKLFSQSVTAAAGFPTGEAFGFSISAGARRIAAYNSARLYVLQTNALPVGISQDYALKRRPLDVDLTDEGNTLAILADGHTINVYELGHELRRTKTITLDFPTHCITLAPSGGILAAAYEGGIEVFSLHPNALPTDRRAVRCARMDRLMFSDDGSTLLGTTTRINASATVTVSVPVFPARPDGHPTHEELKEAWCSGLLHPENIRNSSHATFMRESRTTCNDKVFAWNGLEDTFGILNVSDMNYGMVDFPVVISPPLSTCGGLGAAIHSCPSINEHGETVAMIVNDRTVRLYVVPAETEEDYLEAHSIDHELDEGYGCPFSEVRWVHSSASLPAPRNSQSQIQGRLIVTSPGGVTEPGMSDASVEEIEGGRIILFDFDAQFAGQPGQTFNLTLGKSPPVTLDEENKSMHEQVNLVRRRTVNQSKSSALNQRPTTLGRSATMHGNRSNRRTGPMSPGAVRKPNRNSVLSIGSTQSDATKSLPDLHEGTEAGDEVLEVPYVQGQPRSHASLQRAATNAQRHRFQALEERTQANVSADSSSGFLALPEYTEEPNAPLPSRFRAMAGLDAPSMFSRPKSAVVISVDGGTASQSITAGSSSQAPHTAPPHVGENFSADVAFRAANASNYLGAELRQTEAERERRELRRIEIEQEGMDSAEAQRPHSPALSTQSSVRSCLTRMEGRQQARLEHLPRGAGTSSTSSTNSARSYSPVPLSAVSAYGGSFDAMPRGLQRAYSNAVSPLGPARSSALTGDWQNISPVNRPTTSTTGHLEDEDAISPISAYQHLPVDRRFSSSNLNRFSTPTRAVVRPRTATAATMPEASSAPVAMMPARRLPPHVQTFRNAAAAAAATSASSTLFPPGQPRDHVPLRTPSTRSGAAGHPITAWHPPAPSSPPPDSVNSKDGMVHGHGHGHVKNNSSGDKSSHSPSIERAKKSGRFRKHQKSDPFAPRGHTVEQWGKEEEASMNSVMNWDSKKAERCSVM</sequence>
<dbReference type="eggNOG" id="ENOG502QTS5">
    <property type="taxonomic scope" value="Eukaryota"/>
</dbReference>
<feature type="compositionally biased region" description="Polar residues" evidence="1">
    <location>
        <begin position="977"/>
        <end position="990"/>
    </location>
</feature>
<feature type="compositionally biased region" description="Basic residues" evidence="1">
    <location>
        <begin position="184"/>
        <end position="198"/>
    </location>
</feature>
<dbReference type="EMBL" id="KB456262">
    <property type="protein sequence ID" value="EMF14237.1"/>
    <property type="molecule type" value="Genomic_DNA"/>
</dbReference>
<evidence type="ECO:0000313" key="3">
    <source>
        <dbReference type="EMBL" id="EMF14237.1"/>
    </source>
</evidence>
<feature type="compositionally biased region" description="Polar residues" evidence="1">
    <location>
        <begin position="1054"/>
        <end position="1063"/>
    </location>
</feature>
<feature type="compositionally biased region" description="Basic and acidic residues" evidence="1">
    <location>
        <begin position="1360"/>
        <end position="1370"/>
    </location>
</feature>
<feature type="compositionally biased region" description="Polar residues" evidence="1">
    <location>
        <begin position="1138"/>
        <end position="1157"/>
    </location>
</feature>
<dbReference type="Proteomes" id="UP000016931">
    <property type="component" value="Unassembled WGS sequence"/>
</dbReference>
<organism evidence="3 4">
    <name type="scientific">Sphaerulina musiva (strain SO2202)</name>
    <name type="common">Poplar stem canker fungus</name>
    <name type="synonym">Septoria musiva</name>
    <dbReference type="NCBI Taxonomy" id="692275"/>
    <lineage>
        <taxon>Eukaryota</taxon>
        <taxon>Fungi</taxon>
        <taxon>Dikarya</taxon>
        <taxon>Ascomycota</taxon>
        <taxon>Pezizomycotina</taxon>
        <taxon>Dothideomycetes</taxon>
        <taxon>Dothideomycetidae</taxon>
        <taxon>Mycosphaerellales</taxon>
        <taxon>Mycosphaerellaceae</taxon>
        <taxon>Sphaerulina</taxon>
    </lineage>
</organism>
<dbReference type="SUPFAM" id="SSF101908">
    <property type="entry name" value="Putative isomerase YbhE"/>
    <property type="match status" value="1"/>
</dbReference>
<feature type="compositionally biased region" description="Low complexity" evidence="1">
    <location>
        <begin position="151"/>
        <end position="165"/>
    </location>
</feature>